<name>A0A6C0I735_9ZZZZ</name>
<protein>
    <submittedName>
        <fullName evidence="1">Uncharacterized protein</fullName>
    </submittedName>
</protein>
<reference evidence="1" key="1">
    <citation type="journal article" date="2020" name="Nature">
        <title>Giant virus diversity and host interactions through global metagenomics.</title>
        <authorList>
            <person name="Schulz F."/>
            <person name="Roux S."/>
            <person name="Paez-Espino D."/>
            <person name="Jungbluth S."/>
            <person name="Walsh D.A."/>
            <person name="Denef V.J."/>
            <person name="McMahon K.D."/>
            <person name="Konstantinidis K.T."/>
            <person name="Eloe-Fadrosh E.A."/>
            <person name="Kyrpides N.C."/>
            <person name="Woyke T."/>
        </authorList>
    </citation>
    <scope>NUCLEOTIDE SEQUENCE</scope>
    <source>
        <strain evidence="1">GVMAG-M-3300023184-51</strain>
    </source>
</reference>
<sequence length="51" mass="5910">MVCQNAEQQGWNPATYYQPDWQRDTVTQSSNHSQHFPAHYSVSCPEASYSF</sequence>
<dbReference type="AlphaFoldDB" id="A0A6C0I735"/>
<evidence type="ECO:0000313" key="1">
    <source>
        <dbReference type="EMBL" id="QHT88724.1"/>
    </source>
</evidence>
<proteinExistence type="predicted"/>
<organism evidence="1">
    <name type="scientific">viral metagenome</name>
    <dbReference type="NCBI Taxonomy" id="1070528"/>
    <lineage>
        <taxon>unclassified sequences</taxon>
        <taxon>metagenomes</taxon>
        <taxon>organismal metagenomes</taxon>
    </lineage>
</organism>
<dbReference type="EMBL" id="MN740121">
    <property type="protein sequence ID" value="QHT88724.1"/>
    <property type="molecule type" value="Genomic_DNA"/>
</dbReference>
<accession>A0A6C0I735</accession>